<comment type="similarity">
    <text evidence="6">Belongs to the RnpA family.</text>
</comment>
<gene>
    <name evidence="6 8" type="primary">rnpA</name>
    <name evidence="8" type="ORF">NNL39_05145</name>
</gene>
<keyword evidence="1 6" id="KW-0819">tRNA processing</keyword>
<evidence type="ECO:0000313" key="9">
    <source>
        <dbReference type="Proteomes" id="UP001060039"/>
    </source>
</evidence>
<comment type="catalytic activity">
    <reaction evidence="6">
        <text>Endonucleolytic cleavage of RNA, removing 5'-extranucleotides from tRNA precursor.</text>
        <dbReference type="EC" id="3.1.26.5"/>
    </reaction>
</comment>
<keyword evidence="9" id="KW-1185">Reference proteome</keyword>
<evidence type="ECO:0000256" key="3">
    <source>
        <dbReference type="ARBA" id="ARBA00022759"/>
    </source>
</evidence>
<organism evidence="8 9">
    <name type="scientific">Microcella humidisoli</name>
    <dbReference type="NCBI Taxonomy" id="2963406"/>
    <lineage>
        <taxon>Bacteria</taxon>
        <taxon>Bacillati</taxon>
        <taxon>Actinomycetota</taxon>
        <taxon>Actinomycetes</taxon>
        <taxon>Micrococcales</taxon>
        <taxon>Microbacteriaceae</taxon>
        <taxon>Microcella</taxon>
    </lineage>
</organism>
<sequence length="112" mass="12317">MLPRAHRVLRADDFRRAVRRGCRTGTPHAVVYRVTGEPDGPRFGVIVSKQVGGAVVRNRVRRRIQSICAGVLGEVPATDLIVVRALPGAHEVSWDTLRAEIDDGMRRAVRAA</sequence>
<evidence type="ECO:0000256" key="4">
    <source>
        <dbReference type="ARBA" id="ARBA00022801"/>
    </source>
</evidence>
<evidence type="ECO:0000313" key="8">
    <source>
        <dbReference type="EMBL" id="UTT63490.1"/>
    </source>
</evidence>
<evidence type="ECO:0000256" key="2">
    <source>
        <dbReference type="ARBA" id="ARBA00022722"/>
    </source>
</evidence>
<evidence type="ECO:0000256" key="6">
    <source>
        <dbReference type="HAMAP-Rule" id="MF_00227"/>
    </source>
</evidence>
<dbReference type="GO" id="GO:0004526">
    <property type="term" value="F:ribonuclease P activity"/>
    <property type="evidence" value="ECO:0007669"/>
    <property type="project" value="UniProtKB-EC"/>
</dbReference>
<comment type="subunit">
    <text evidence="6">Consists of a catalytic RNA component (M1 or rnpB) and a protein subunit.</text>
</comment>
<dbReference type="EMBL" id="CP101497">
    <property type="protein sequence ID" value="UTT63490.1"/>
    <property type="molecule type" value="Genomic_DNA"/>
</dbReference>
<accession>A0ABY5FYU8</accession>
<keyword evidence="4 6" id="KW-0378">Hydrolase</keyword>
<keyword evidence="5 6" id="KW-0694">RNA-binding</keyword>
<dbReference type="Proteomes" id="UP001060039">
    <property type="component" value="Chromosome"/>
</dbReference>
<evidence type="ECO:0000256" key="7">
    <source>
        <dbReference type="NCBIfam" id="TIGR00188"/>
    </source>
</evidence>
<dbReference type="InterPro" id="IPR014721">
    <property type="entry name" value="Ribsml_uS5_D2-typ_fold_subgr"/>
</dbReference>
<dbReference type="InterPro" id="IPR000100">
    <property type="entry name" value="RNase_P"/>
</dbReference>
<name>A0ABY5FYU8_9MICO</name>
<dbReference type="SUPFAM" id="SSF54211">
    <property type="entry name" value="Ribosomal protein S5 domain 2-like"/>
    <property type="match status" value="1"/>
</dbReference>
<keyword evidence="2 6" id="KW-0540">Nuclease</keyword>
<dbReference type="PANTHER" id="PTHR33992:SF1">
    <property type="entry name" value="RIBONUCLEASE P PROTEIN COMPONENT"/>
    <property type="match status" value="1"/>
</dbReference>
<dbReference type="PANTHER" id="PTHR33992">
    <property type="entry name" value="RIBONUCLEASE P PROTEIN COMPONENT"/>
    <property type="match status" value="1"/>
</dbReference>
<dbReference type="NCBIfam" id="TIGR00188">
    <property type="entry name" value="rnpA"/>
    <property type="match status" value="1"/>
</dbReference>
<dbReference type="RefSeq" id="WP_255160621.1">
    <property type="nucleotide sequence ID" value="NZ_CP101497.1"/>
</dbReference>
<protein>
    <recommendedName>
        <fullName evidence="6 7">Ribonuclease P protein component</fullName>
        <shortName evidence="6">RNase P protein</shortName>
        <shortName evidence="6">RNaseP protein</shortName>
        <ecNumber evidence="6 7">3.1.26.5</ecNumber>
    </recommendedName>
    <alternativeName>
        <fullName evidence="6">Protein C5</fullName>
    </alternativeName>
</protein>
<dbReference type="Pfam" id="PF00825">
    <property type="entry name" value="Ribonuclease_P"/>
    <property type="match status" value="1"/>
</dbReference>
<keyword evidence="3 6" id="KW-0255">Endonuclease</keyword>
<proteinExistence type="inferred from homology"/>
<dbReference type="InterPro" id="IPR020568">
    <property type="entry name" value="Ribosomal_Su5_D2-typ_SF"/>
</dbReference>
<dbReference type="EC" id="3.1.26.5" evidence="6 7"/>
<reference evidence="8" key="1">
    <citation type="submission" date="2022-07" db="EMBL/GenBank/DDBJ databases">
        <title>Taxonomic analysis of Microcella humidisoli nov. sp., isolated from riverside soil.</title>
        <authorList>
            <person name="Molina K.M."/>
            <person name="Kim S.B."/>
        </authorList>
    </citation>
    <scope>NUCLEOTIDE SEQUENCE</scope>
    <source>
        <strain evidence="8">MMS21-STM10</strain>
    </source>
</reference>
<dbReference type="HAMAP" id="MF_00227">
    <property type="entry name" value="RNase_P"/>
    <property type="match status" value="1"/>
</dbReference>
<comment type="function">
    <text evidence="6">RNaseP catalyzes the removal of the 5'-leader sequence from pre-tRNA to produce the mature 5'-terminus. It can also cleave other RNA substrates such as 4.5S RNA. The protein component plays an auxiliary but essential role in vivo by binding to the 5'-leader sequence and broadening the substrate specificity of the ribozyme.</text>
</comment>
<dbReference type="Gene3D" id="3.30.230.10">
    <property type="match status" value="1"/>
</dbReference>
<evidence type="ECO:0000256" key="1">
    <source>
        <dbReference type="ARBA" id="ARBA00022694"/>
    </source>
</evidence>
<evidence type="ECO:0000256" key="5">
    <source>
        <dbReference type="ARBA" id="ARBA00022884"/>
    </source>
</evidence>